<dbReference type="AlphaFoldDB" id="A0A919MN92"/>
<dbReference type="EMBL" id="BOMQ01000021">
    <property type="protein sequence ID" value="GIE48213.1"/>
    <property type="molecule type" value="Genomic_DNA"/>
</dbReference>
<dbReference type="SUPFAM" id="SSF81923">
    <property type="entry name" value="Double Clp-N motif"/>
    <property type="match status" value="2"/>
</dbReference>
<reference evidence="3" key="1">
    <citation type="submission" date="2021-01" db="EMBL/GenBank/DDBJ databases">
        <title>Whole genome shotgun sequence of Actinoplanes nipponensis NBRC 14063.</title>
        <authorList>
            <person name="Komaki H."/>
            <person name="Tamura T."/>
        </authorList>
    </citation>
    <scope>NUCLEOTIDE SEQUENCE</scope>
    <source>
        <strain evidence="3">NBRC 14063</strain>
    </source>
</reference>
<dbReference type="Proteomes" id="UP000647172">
    <property type="component" value="Unassembled WGS sequence"/>
</dbReference>
<comment type="caution">
    <text evidence="3">The sequence shown here is derived from an EMBL/GenBank/DDBJ whole genome shotgun (WGS) entry which is preliminary data.</text>
</comment>
<protein>
    <recommendedName>
        <fullName evidence="2">Clp R domain-containing protein</fullName>
    </recommendedName>
</protein>
<dbReference type="RefSeq" id="WP_203766655.1">
    <property type="nucleotide sequence ID" value="NZ_BAAAYJ010000004.1"/>
</dbReference>
<keyword evidence="1" id="KW-0677">Repeat</keyword>
<evidence type="ECO:0000259" key="2">
    <source>
        <dbReference type="PROSITE" id="PS51903"/>
    </source>
</evidence>
<dbReference type="InterPro" id="IPR036628">
    <property type="entry name" value="Clp_N_dom_sf"/>
</dbReference>
<keyword evidence="4" id="KW-1185">Reference proteome</keyword>
<dbReference type="PROSITE" id="PS51903">
    <property type="entry name" value="CLP_R"/>
    <property type="match status" value="1"/>
</dbReference>
<proteinExistence type="predicted"/>
<organism evidence="3 4">
    <name type="scientific">Actinoplanes nipponensis</name>
    <dbReference type="NCBI Taxonomy" id="135950"/>
    <lineage>
        <taxon>Bacteria</taxon>
        <taxon>Bacillati</taxon>
        <taxon>Actinomycetota</taxon>
        <taxon>Actinomycetes</taxon>
        <taxon>Micromonosporales</taxon>
        <taxon>Micromonosporaceae</taxon>
        <taxon>Actinoplanes</taxon>
    </lineage>
</organism>
<dbReference type="InterPro" id="IPR004176">
    <property type="entry name" value="Clp_R_N"/>
</dbReference>
<gene>
    <name evidence="3" type="ORF">Ani05nite_17470</name>
</gene>
<feature type="domain" description="Clp R" evidence="2">
    <location>
        <begin position="2"/>
        <end position="206"/>
    </location>
</feature>
<sequence>MFERFTHAARDAVVRAREEARALRQSPIGTQHVLIALLADPAGPIATAPAISSRKVDARFVRAEVERRVGPGPEPVVPGDSTEAQDAAALKAIGIDLDAVRRAIEENFGPGALQLPLAAAPKRRGLLRRSRPRARTSGHIPFSPRSKKVLELSLREAIRLKHNYIAPEHLMLGILREGQGMAVQILTAAGVDPEQLRDDVTRSLGNQAA</sequence>
<evidence type="ECO:0000313" key="3">
    <source>
        <dbReference type="EMBL" id="GIE48213.1"/>
    </source>
</evidence>
<evidence type="ECO:0000256" key="1">
    <source>
        <dbReference type="PROSITE-ProRule" id="PRU01251"/>
    </source>
</evidence>
<dbReference type="Gene3D" id="1.10.1780.10">
    <property type="entry name" value="Clp, N-terminal domain"/>
    <property type="match status" value="2"/>
</dbReference>
<accession>A0A919MN92</accession>
<evidence type="ECO:0000313" key="4">
    <source>
        <dbReference type="Proteomes" id="UP000647172"/>
    </source>
</evidence>
<name>A0A919MN92_9ACTN</name>
<dbReference type="Pfam" id="PF02861">
    <property type="entry name" value="Clp_N"/>
    <property type="match status" value="2"/>
</dbReference>